<feature type="signal peptide" evidence="2">
    <location>
        <begin position="1"/>
        <end position="25"/>
    </location>
</feature>
<comment type="similarity">
    <text evidence="1">Belongs to the OmpW/AlkL family.</text>
</comment>
<dbReference type="EMBL" id="JACONT010000001">
    <property type="protein sequence ID" value="MBC3940193.1"/>
    <property type="molecule type" value="Genomic_DNA"/>
</dbReference>
<evidence type="ECO:0000256" key="1">
    <source>
        <dbReference type="ARBA" id="ARBA00009330"/>
    </source>
</evidence>
<dbReference type="Gene3D" id="2.40.160.20">
    <property type="match status" value="1"/>
</dbReference>
<dbReference type="RefSeq" id="WP_187501999.1">
    <property type="nucleotide sequence ID" value="NZ_CP162536.1"/>
</dbReference>
<evidence type="ECO:0000313" key="4">
    <source>
        <dbReference type="Proteomes" id="UP000597613"/>
    </source>
</evidence>
<proteinExistence type="inferred from homology"/>
<feature type="chain" id="PRO_5045244745" evidence="2">
    <location>
        <begin position="26"/>
        <end position="239"/>
    </location>
</feature>
<dbReference type="PANTHER" id="PTHR36920:SF1">
    <property type="entry name" value="OUTER MEMBRANE PROTEIN W"/>
    <property type="match status" value="1"/>
</dbReference>
<dbReference type="Pfam" id="PF03922">
    <property type="entry name" value="OmpW"/>
    <property type="match status" value="1"/>
</dbReference>
<dbReference type="SUPFAM" id="SSF56925">
    <property type="entry name" value="OMPA-like"/>
    <property type="match status" value="1"/>
</dbReference>
<reference evidence="3 4" key="1">
    <citation type="submission" date="2020-08" db="EMBL/GenBank/DDBJ databases">
        <title>Putative novel bacterial strains isolated from necrotic wheat leaf tissues caused by Xanthomonas translucens.</title>
        <authorList>
            <person name="Tambong J.T."/>
        </authorList>
    </citation>
    <scope>NUCLEOTIDE SEQUENCE [LARGE SCALE GENOMIC DNA]</scope>
    <source>
        <strain evidence="4">DOAB 1063</strain>
    </source>
</reference>
<accession>A0ABR7AIA5</accession>
<comment type="caution">
    <text evidence="3">The sequence shown here is derived from an EMBL/GenBank/DDBJ whole genome shotgun (WGS) entry which is preliminary data.</text>
</comment>
<dbReference type="PANTHER" id="PTHR36920">
    <property type="match status" value="1"/>
</dbReference>
<gene>
    <name evidence="3" type="ORF">H8S47_00665</name>
</gene>
<keyword evidence="2" id="KW-0732">Signal</keyword>
<organism evidence="3 4">
    <name type="scientific">Sphingomonas albertensis</name>
    <dbReference type="NCBI Taxonomy" id="2762591"/>
    <lineage>
        <taxon>Bacteria</taxon>
        <taxon>Pseudomonadati</taxon>
        <taxon>Pseudomonadota</taxon>
        <taxon>Alphaproteobacteria</taxon>
        <taxon>Sphingomonadales</taxon>
        <taxon>Sphingomonadaceae</taxon>
        <taxon>Sphingomonas</taxon>
    </lineage>
</organism>
<keyword evidence="4" id="KW-1185">Reference proteome</keyword>
<dbReference type="InterPro" id="IPR011250">
    <property type="entry name" value="OMP/PagP_B-barrel"/>
</dbReference>
<sequence length="239" mass="25042">MTSSIKNLAIGAACAGMIVAAPALAQTAPALAQTDPAPRRGIAAGDVLVRVRTILVAPNEKSGSILPAFPGERVGANDSFMPEVDVTYMATDHIGFELIASTTKHHADGRSGTTGSIGKLASTWVLPPTLTAQYRLNPTGKVRPYVGAGLNYTIFWNEKASDGLIAAVGSTDVHMKDSFGWAAQAGVDIDITPRVFLNLDVKYIDIDTTARLRTTAAGTQRVAISLDPLVFGVGLGIRL</sequence>
<protein>
    <submittedName>
        <fullName evidence="3">OmpW family protein</fullName>
    </submittedName>
</protein>
<dbReference type="InterPro" id="IPR005618">
    <property type="entry name" value="OMPW"/>
</dbReference>
<evidence type="ECO:0000313" key="3">
    <source>
        <dbReference type="EMBL" id="MBC3940193.1"/>
    </source>
</evidence>
<evidence type="ECO:0000256" key="2">
    <source>
        <dbReference type="SAM" id="SignalP"/>
    </source>
</evidence>
<dbReference type="Proteomes" id="UP000597613">
    <property type="component" value="Unassembled WGS sequence"/>
</dbReference>
<name>A0ABR7AIA5_9SPHN</name>